<dbReference type="STRING" id="10228.B3RXQ2"/>
<dbReference type="Gene3D" id="3.40.50.720">
    <property type="entry name" value="NAD(P)-binding Rossmann-like Domain"/>
    <property type="match status" value="1"/>
</dbReference>
<accession>B3RXQ2</accession>
<evidence type="ECO:0000313" key="3">
    <source>
        <dbReference type="EMBL" id="EDV24897.1"/>
    </source>
</evidence>
<keyword evidence="1" id="KW-0560">Oxidoreductase</keyword>
<dbReference type="EMBL" id="DS985245">
    <property type="protein sequence ID" value="EDV24897.1"/>
    <property type="molecule type" value="Genomic_DNA"/>
</dbReference>
<dbReference type="SUPFAM" id="SSF51735">
    <property type="entry name" value="NAD(P)-binding Rossmann-fold domains"/>
    <property type="match status" value="1"/>
</dbReference>
<keyword evidence="4" id="KW-1185">Reference proteome</keyword>
<evidence type="ECO:0000256" key="1">
    <source>
        <dbReference type="ARBA" id="ARBA00023002"/>
    </source>
</evidence>
<dbReference type="OrthoDB" id="5296at2759"/>
<dbReference type="PANTHER" id="PTHR43313">
    <property type="entry name" value="SHORT-CHAIN DEHYDROGENASE/REDUCTASE FAMILY 9C"/>
    <property type="match status" value="1"/>
</dbReference>
<dbReference type="eggNOG" id="KOG1610">
    <property type="taxonomic scope" value="Eukaryota"/>
</dbReference>
<dbReference type="PROSITE" id="PS00061">
    <property type="entry name" value="ADH_SHORT"/>
    <property type="match status" value="1"/>
</dbReference>
<dbReference type="RefSeq" id="XP_002112787.1">
    <property type="nucleotide sequence ID" value="XM_002112751.1"/>
</dbReference>
<evidence type="ECO:0000256" key="2">
    <source>
        <dbReference type="RuleBase" id="RU000363"/>
    </source>
</evidence>
<comment type="similarity">
    <text evidence="2">Belongs to the short-chain dehydrogenases/reductases (SDR) family.</text>
</comment>
<proteinExistence type="inferred from homology"/>
<dbReference type="GO" id="GO:0008202">
    <property type="term" value="P:steroid metabolic process"/>
    <property type="evidence" value="ECO:0000318"/>
    <property type="project" value="GO_Central"/>
</dbReference>
<dbReference type="InterPro" id="IPR036291">
    <property type="entry name" value="NAD(P)-bd_dom_sf"/>
</dbReference>
<dbReference type="PANTHER" id="PTHR43313:SF50">
    <property type="entry name" value="GH26015P"/>
    <property type="match status" value="1"/>
</dbReference>
<dbReference type="InterPro" id="IPR020904">
    <property type="entry name" value="Sc_DH/Rdtase_CS"/>
</dbReference>
<dbReference type="PRINTS" id="PR00081">
    <property type="entry name" value="GDHRDH"/>
</dbReference>
<dbReference type="PhylomeDB" id="B3RXQ2"/>
<dbReference type="PRINTS" id="PR00080">
    <property type="entry name" value="SDRFAMILY"/>
</dbReference>
<dbReference type="Proteomes" id="UP000009022">
    <property type="component" value="Unassembled WGS sequence"/>
</dbReference>
<dbReference type="KEGG" id="tad:TRIADDRAFT_35982"/>
<dbReference type="CTD" id="6754000"/>
<evidence type="ECO:0000313" key="4">
    <source>
        <dbReference type="Proteomes" id="UP000009022"/>
    </source>
</evidence>
<evidence type="ECO:0008006" key="5">
    <source>
        <dbReference type="Google" id="ProtNLM"/>
    </source>
</evidence>
<reference evidence="3 4" key="1">
    <citation type="journal article" date="2008" name="Nature">
        <title>The Trichoplax genome and the nature of placozoans.</title>
        <authorList>
            <person name="Srivastava M."/>
            <person name="Begovic E."/>
            <person name="Chapman J."/>
            <person name="Putnam N.H."/>
            <person name="Hellsten U."/>
            <person name="Kawashima T."/>
            <person name="Kuo A."/>
            <person name="Mitros T."/>
            <person name="Salamov A."/>
            <person name="Carpenter M.L."/>
            <person name="Signorovitch A.Y."/>
            <person name="Moreno M.A."/>
            <person name="Kamm K."/>
            <person name="Grimwood J."/>
            <person name="Schmutz J."/>
            <person name="Shapiro H."/>
            <person name="Grigoriev I.V."/>
            <person name="Buss L.W."/>
            <person name="Schierwater B."/>
            <person name="Dellaporta S.L."/>
            <person name="Rokhsar D.S."/>
        </authorList>
    </citation>
    <scope>NUCLEOTIDE SEQUENCE [LARGE SCALE GENOMIC DNA]</scope>
    <source>
        <strain evidence="3 4">Grell-BS-1999</strain>
    </source>
</reference>
<dbReference type="AlphaFoldDB" id="B3RXQ2"/>
<dbReference type="GeneID" id="6754000"/>
<dbReference type="GO" id="GO:0016491">
    <property type="term" value="F:oxidoreductase activity"/>
    <property type="evidence" value="ECO:0000318"/>
    <property type="project" value="GO_Central"/>
</dbReference>
<protein>
    <recommendedName>
        <fullName evidence="5">Retinol dehydrogenase 7</fullName>
    </recommendedName>
</protein>
<dbReference type="Pfam" id="PF00106">
    <property type="entry name" value="adh_short"/>
    <property type="match status" value="1"/>
</dbReference>
<name>B3RXQ2_TRIAD</name>
<dbReference type="FunCoup" id="B3RXQ2">
    <property type="interactions" value="144"/>
</dbReference>
<dbReference type="HOGENOM" id="CLU_010194_2_0_1"/>
<organism evidence="3 4">
    <name type="scientific">Trichoplax adhaerens</name>
    <name type="common">Trichoplax reptans</name>
    <dbReference type="NCBI Taxonomy" id="10228"/>
    <lineage>
        <taxon>Eukaryota</taxon>
        <taxon>Metazoa</taxon>
        <taxon>Placozoa</taxon>
        <taxon>Uniplacotomia</taxon>
        <taxon>Trichoplacea</taxon>
        <taxon>Trichoplacidae</taxon>
        <taxon>Trichoplax</taxon>
    </lineage>
</organism>
<dbReference type="InterPro" id="IPR002347">
    <property type="entry name" value="SDR_fam"/>
</dbReference>
<sequence length="315" mass="35234">MLGLILFVVAAIIYWSPRPQIKNLDDKYVLITGCDSGFGRKLSIELDLCGCNIIACCLTKRGVEDLTSICSNRLYPIIVDVTNSDDIHRAVDLVGKHLPMGKGLWGMVNNAGIASTGAIEWTPLSKLRQIFNVNVFGMVEMTKAMLPLIKIDQGRIVNLASMLGRFSVPYSASYSMSKFAVEAFSDSLRREMKLFNVSVHIIEPGFFKTHILDNLEDEFLQLYHNCNSTIRQDYGDHFAKEGVKKITEFNRSRASNNIAKVTKAIKNALFSPKPRERYLVGLEANILSLMAYLPSFISDHILYISGQFPAPCRAI</sequence>
<dbReference type="OMA" id="FIMALNV"/>
<gene>
    <name evidence="3" type="ORF">TRIADDRAFT_35982</name>
</gene>
<dbReference type="InParanoid" id="B3RXQ2"/>